<reference evidence="7 8" key="1">
    <citation type="submission" date="2019-06" db="EMBL/GenBank/DDBJ databases">
        <authorList>
            <person name="Jiang L."/>
        </authorList>
    </citation>
    <scope>NUCLEOTIDE SEQUENCE [LARGE SCALE GENOMIC DNA]</scope>
    <source>
        <strain evidence="7 8">YIM 48858</strain>
    </source>
</reference>
<gene>
    <name evidence="7" type="ORF">FHG71_12495</name>
</gene>
<keyword evidence="3 6" id="KW-0812">Transmembrane</keyword>
<evidence type="ECO:0000313" key="7">
    <source>
        <dbReference type="EMBL" id="TNC70956.1"/>
    </source>
</evidence>
<dbReference type="OrthoDB" id="6079986at2"/>
<protein>
    <recommendedName>
        <fullName evidence="6">SURF1-like protein</fullName>
    </recommendedName>
</protein>
<keyword evidence="5 6" id="KW-0472">Membrane</keyword>
<keyword evidence="8" id="KW-1185">Reference proteome</keyword>
<proteinExistence type="inferred from homology"/>
<evidence type="ECO:0000256" key="5">
    <source>
        <dbReference type="ARBA" id="ARBA00023136"/>
    </source>
</evidence>
<dbReference type="CDD" id="cd06662">
    <property type="entry name" value="SURF1"/>
    <property type="match status" value="1"/>
</dbReference>
<dbReference type="PANTHER" id="PTHR23427">
    <property type="entry name" value="SURFEIT LOCUS PROTEIN"/>
    <property type="match status" value="1"/>
</dbReference>
<evidence type="ECO:0000256" key="3">
    <source>
        <dbReference type="ARBA" id="ARBA00022692"/>
    </source>
</evidence>
<feature type="transmembrane region" description="Helical" evidence="6">
    <location>
        <begin position="6"/>
        <end position="26"/>
    </location>
</feature>
<dbReference type="AlphaFoldDB" id="A0A5C4NBK2"/>
<evidence type="ECO:0000256" key="4">
    <source>
        <dbReference type="ARBA" id="ARBA00022989"/>
    </source>
</evidence>
<evidence type="ECO:0000313" key="8">
    <source>
        <dbReference type="Proteomes" id="UP000305709"/>
    </source>
</evidence>
<dbReference type="InterPro" id="IPR045214">
    <property type="entry name" value="Surf1/Surf4"/>
</dbReference>
<comment type="subcellular location">
    <subcellularLocation>
        <location evidence="6">Cell membrane</location>
        <topology evidence="6">Multi-pass membrane protein</topology>
    </subcellularLocation>
    <subcellularLocation>
        <location evidence="1">Membrane</location>
    </subcellularLocation>
</comment>
<feature type="transmembrane region" description="Helical" evidence="6">
    <location>
        <begin position="198"/>
        <end position="217"/>
    </location>
</feature>
<evidence type="ECO:0000256" key="2">
    <source>
        <dbReference type="ARBA" id="ARBA00007165"/>
    </source>
</evidence>
<dbReference type="PANTHER" id="PTHR23427:SF2">
    <property type="entry name" value="SURFEIT LOCUS PROTEIN 1"/>
    <property type="match status" value="1"/>
</dbReference>
<name>A0A5C4NBK2_9RHOB</name>
<keyword evidence="6" id="KW-1003">Cell membrane</keyword>
<dbReference type="RefSeq" id="WP_139082022.1">
    <property type="nucleotide sequence ID" value="NZ_VDFV01000016.1"/>
</dbReference>
<dbReference type="InterPro" id="IPR002994">
    <property type="entry name" value="Surf1/Shy1"/>
</dbReference>
<dbReference type="GO" id="GO:0005886">
    <property type="term" value="C:plasma membrane"/>
    <property type="evidence" value="ECO:0007669"/>
    <property type="project" value="UniProtKB-SubCell"/>
</dbReference>
<dbReference type="EMBL" id="VDFV01000016">
    <property type="protein sequence ID" value="TNC70956.1"/>
    <property type="molecule type" value="Genomic_DNA"/>
</dbReference>
<dbReference type="Proteomes" id="UP000305709">
    <property type="component" value="Unassembled WGS sequence"/>
</dbReference>
<comment type="caution">
    <text evidence="7">The sequence shown here is derived from an EMBL/GenBank/DDBJ whole genome shotgun (WGS) entry which is preliminary data.</text>
</comment>
<dbReference type="PROSITE" id="PS50895">
    <property type="entry name" value="SURF1"/>
    <property type="match status" value="1"/>
</dbReference>
<keyword evidence="4 6" id="KW-1133">Transmembrane helix</keyword>
<comment type="similarity">
    <text evidence="2 6">Belongs to the SURF1 family.</text>
</comment>
<accession>A0A5C4NBK2</accession>
<evidence type="ECO:0000256" key="6">
    <source>
        <dbReference type="RuleBase" id="RU363076"/>
    </source>
</evidence>
<sequence length="225" mass="24324">MAVRRLWFPLLLGLVGVAILCALGLWQLDRMGQKEALLDRIEARIGAAPVPLPAAPDPATEQYLPVTVTGALRGGEAPVLTSLQGEGTGYRVVAALDTGERRLLVDLGFAPEADKDRARLAEDVTVTGNLLWPNDVDSWTPAPDLARNLWFARDLPAMAEALGTEPLLVVARRIEGADLGTIPVAVDMAGIPNNHYEYAITWFGLAMVWVVMSLVLIQRVRRGTA</sequence>
<evidence type="ECO:0000256" key="1">
    <source>
        <dbReference type="ARBA" id="ARBA00004370"/>
    </source>
</evidence>
<organism evidence="7 8">
    <name type="scientific">Rubellimicrobium roseum</name>
    <dbReference type="NCBI Taxonomy" id="687525"/>
    <lineage>
        <taxon>Bacteria</taxon>
        <taxon>Pseudomonadati</taxon>
        <taxon>Pseudomonadota</taxon>
        <taxon>Alphaproteobacteria</taxon>
        <taxon>Rhodobacterales</taxon>
        <taxon>Roseobacteraceae</taxon>
        <taxon>Rubellimicrobium</taxon>
    </lineage>
</organism>
<dbReference type="Pfam" id="PF02104">
    <property type="entry name" value="SURF1"/>
    <property type="match status" value="1"/>
</dbReference>